<evidence type="ECO:0000313" key="2">
    <source>
        <dbReference type="Proteomes" id="UP001565369"/>
    </source>
</evidence>
<name>A0ABV4FLN6_9BRAD</name>
<keyword evidence="2" id="KW-1185">Reference proteome</keyword>
<proteinExistence type="predicted"/>
<protein>
    <submittedName>
        <fullName evidence="1">Uncharacterized protein</fullName>
    </submittedName>
</protein>
<sequence length="37" mass="4286">MSRSQVVLPWLLQRFAEMAQATIRKRGQLLLTKDDGK</sequence>
<comment type="caution">
    <text evidence="1">The sequence shown here is derived from an EMBL/GenBank/DDBJ whole genome shotgun (WGS) entry which is preliminary data.</text>
</comment>
<organism evidence="1 2">
    <name type="scientific">Bradyrhizobium ottawaense</name>
    <dbReference type="NCBI Taxonomy" id="931866"/>
    <lineage>
        <taxon>Bacteria</taxon>
        <taxon>Pseudomonadati</taxon>
        <taxon>Pseudomonadota</taxon>
        <taxon>Alphaproteobacteria</taxon>
        <taxon>Hyphomicrobiales</taxon>
        <taxon>Nitrobacteraceae</taxon>
        <taxon>Bradyrhizobium</taxon>
    </lineage>
</organism>
<gene>
    <name evidence="1" type="ORF">ABIG07_000767</name>
</gene>
<dbReference type="EMBL" id="JBGBZJ010000003">
    <property type="protein sequence ID" value="MEY9451819.1"/>
    <property type="molecule type" value="Genomic_DNA"/>
</dbReference>
<reference evidence="1 2" key="1">
    <citation type="submission" date="2024-07" db="EMBL/GenBank/DDBJ databases">
        <title>Genomic Encyclopedia of Type Strains, Phase V (KMG-V): Genome sequencing to study the core and pangenomes of soil and plant-associated prokaryotes.</title>
        <authorList>
            <person name="Whitman W."/>
        </authorList>
    </citation>
    <scope>NUCLEOTIDE SEQUENCE [LARGE SCALE GENOMIC DNA]</scope>
    <source>
        <strain evidence="1 2">USDA 152</strain>
    </source>
</reference>
<accession>A0ABV4FLN6</accession>
<dbReference type="Proteomes" id="UP001565369">
    <property type="component" value="Unassembled WGS sequence"/>
</dbReference>
<evidence type="ECO:0000313" key="1">
    <source>
        <dbReference type="EMBL" id="MEY9451819.1"/>
    </source>
</evidence>